<evidence type="ECO:0000256" key="8">
    <source>
        <dbReference type="ARBA" id="ARBA00023136"/>
    </source>
</evidence>
<evidence type="ECO:0000256" key="4">
    <source>
        <dbReference type="ARBA" id="ARBA00022475"/>
    </source>
</evidence>
<name>A0A8J2XAY2_ZYGB2</name>
<dbReference type="NCBIfam" id="TIGR00832">
    <property type="entry name" value="acr3"/>
    <property type="match status" value="1"/>
</dbReference>
<feature type="transmembrane region" description="Helical" evidence="9">
    <location>
        <begin position="234"/>
        <end position="255"/>
    </location>
</feature>
<dbReference type="PANTHER" id="PTHR43057">
    <property type="entry name" value="ARSENITE EFFLUX TRANSPORTER"/>
    <property type="match status" value="1"/>
</dbReference>
<feature type="transmembrane region" description="Helical" evidence="9">
    <location>
        <begin position="161"/>
        <end position="179"/>
    </location>
</feature>
<evidence type="ECO:0000256" key="5">
    <source>
        <dbReference type="ARBA" id="ARBA00022692"/>
    </source>
</evidence>
<dbReference type="OrthoDB" id="187348at2759"/>
<evidence type="ECO:0000256" key="2">
    <source>
        <dbReference type="ARBA" id="ARBA00010110"/>
    </source>
</evidence>
<evidence type="ECO:0000313" key="11">
    <source>
        <dbReference type="Proteomes" id="UP000019375"/>
    </source>
</evidence>
<feature type="transmembrane region" description="Helical" evidence="9">
    <location>
        <begin position="386"/>
        <end position="407"/>
    </location>
</feature>
<keyword evidence="5 9" id="KW-0812">Transmembrane</keyword>
<feature type="transmembrane region" description="Helical" evidence="9">
    <location>
        <begin position="85"/>
        <end position="107"/>
    </location>
</feature>
<evidence type="ECO:0000256" key="9">
    <source>
        <dbReference type="SAM" id="Phobius"/>
    </source>
</evidence>
<dbReference type="GO" id="GO:0015105">
    <property type="term" value="F:arsenite transmembrane transporter activity"/>
    <property type="evidence" value="ECO:0007669"/>
    <property type="project" value="TreeGrafter"/>
</dbReference>
<dbReference type="FunFam" id="1.20.1530.20:FF:000009">
    <property type="entry name" value="Arsenite transporter, ACR3 family"/>
    <property type="match status" value="1"/>
</dbReference>
<keyword evidence="8 9" id="KW-0472">Membrane</keyword>
<evidence type="ECO:0000256" key="6">
    <source>
        <dbReference type="ARBA" id="ARBA00022849"/>
    </source>
</evidence>
<dbReference type="PANTHER" id="PTHR43057:SF1">
    <property type="entry name" value="ARSENICAL-RESISTANCE PROTEIN 3"/>
    <property type="match status" value="1"/>
</dbReference>
<sequence>MQDANVFGMKEACEWTTLDKTARDSRENLGKSAQKSTNVGSWKTVKNLSLSNLALPLTIILTIVIGVIISVYVPSSRSVFNPEEHANFVGVSAYLAVGMIIMMIPPICKVPWETIHKYMVLPYIKKQLLISFILNWICGPLLMTALAWMTLFKFKEYREGIIMIGIARCIAMVLIWNQIAEGDNDLCVILVIVNSFFQILLYAPLQVLYCYVISHENPIVSNSEMYKEVAKSVGVFLGIPLGIGMLFRLFFIYVAGKDKYERHILKFVSPWAMIGFHYTILVIFISRGHDFIHQIGQAILCFVPLILYFLMTWSLTFGLMRFLSKRSSDEKECLCEELLIKKAWGTKTCNASYRTTMTQCFTMASNNFELSLAVAIAIYGNDSKQAIAATFGPFLEVPVLLVLAILAKSLKFRFAWRNEDNIQRLNN</sequence>
<feature type="transmembrane region" description="Helical" evidence="9">
    <location>
        <begin position="53"/>
        <end position="73"/>
    </location>
</feature>
<comment type="subcellular location">
    <subcellularLocation>
        <location evidence="1">Cell membrane</location>
        <topology evidence="1">Multi-pass membrane protein</topology>
    </subcellularLocation>
</comment>
<feature type="transmembrane region" description="Helical" evidence="9">
    <location>
        <begin position="360"/>
        <end position="380"/>
    </location>
</feature>
<dbReference type="Proteomes" id="UP000019375">
    <property type="component" value="Unassembled WGS sequence"/>
</dbReference>
<proteinExistence type="inferred from homology"/>
<feature type="transmembrane region" description="Helical" evidence="9">
    <location>
        <begin position="128"/>
        <end position="149"/>
    </location>
</feature>
<feature type="transmembrane region" description="Helical" evidence="9">
    <location>
        <begin position="186"/>
        <end position="214"/>
    </location>
</feature>
<keyword evidence="4" id="KW-1003">Cell membrane</keyword>
<gene>
    <name evidence="10" type="ORF">BN860_00166g</name>
</gene>
<accession>A0A8J2XAY2</accession>
<dbReference type="InterPro" id="IPR004706">
    <property type="entry name" value="Arsenical-R_Acr3"/>
</dbReference>
<dbReference type="EMBL" id="HG316474">
    <property type="protein sequence ID" value="CDF92066.1"/>
    <property type="molecule type" value="Genomic_DNA"/>
</dbReference>
<dbReference type="InterPro" id="IPR038770">
    <property type="entry name" value="Na+/solute_symporter_sf"/>
</dbReference>
<evidence type="ECO:0000313" key="10">
    <source>
        <dbReference type="EMBL" id="CDF92066.1"/>
    </source>
</evidence>
<feature type="transmembrane region" description="Helical" evidence="9">
    <location>
        <begin position="267"/>
        <end position="285"/>
    </location>
</feature>
<feature type="transmembrane region" description="Helical" evidence="9">
    <location>
        <begin position="297"/>
        <end position="319"/>
    </location>
</feature>
<keyword evidence="6" id="KW-0059">Arsenical resistance</keyword>
<dbReference type="GO" id="GO:0005886">
    <property type="term" value="C:plasma membrane"/>
    <property type="evidence" value="ECO:0007669"/>
    <property type="project" value="UniProtKB-SubCell"/>
</dbReference>
<evidence type="ECO:0000256" key="3">
    <source>
        <dbReference type="ARBA" id="ARBA00022448"/>
    </source>
</evidence>
<keyword evidence="11" id="KW-1185">Reference proteome</keyword>
<dbReference type="AlphaFoldDB" id="A0A8J2XAY2"/>
<dbReference type="Gene3D" id="1.20.1530.20">
    <property type="match status" value="1"/>
</dbReference>
<dbReference type="GO" id="GO:0015297">
    <property type="term" value="F:antiporter activity"/>
    <property type="evidence" value="ECO:0007669"/>
    <property type="project" value="InterPro"/>
</dbReference>
<comment type="similarity">
    <text evidence="2">Belongs to the arsenical resistance-3 (ACR3) (TC 2.A.59) family.</text>
</comment>
<organism evidence="10 11">
    <name type="scientific">Zygosaccharomyces bailii (strain CLIB 213 / ATCC 58445 / CBS 680 / BCRC 21525 / NBRC 1098 / NCYC 1416 / NRRL Y-2227)</name>
    <dbReference type="NCBI Taxonomy" id="1333698"/>
    <lineage>
        <taxon>Eukaryota</taxon>
        <taxon>Fungi</taxon>
        <taxon>Dikarya</taxon>
        <taxon>Ascomycota</taxon>
        <taxon>Saccharomycotina</taxon>
        <taxon>Saccharomycetes</taxon>
        <taxon>Saccharomycetales</taxon>
        <taxon>Saccharomycetaceae</taxon>
        <taxon>Zygosaccharomyces</taxon>
    </lineage>
</organism>
<reference evidence="11" key="1">
    <citation type="journal article" date="2013" name="Genome Announc.">
        <title>Genome sequence of the food spoilage yeast Zygosaccharomyces bailii CLIB 213(T).</title>
        <authorList>
            <person name="Galeote V."/>
            <person name="Bigey F."/>
            <person name="Devillers H."/>
            <person name="Neuveglise C."/>
            <person name="Dequin S."/>
        </authorList>
    </citation>
    <scope>NUCLEOTIDE SEQUENCE [LARGE SCALE GENOMIC DNA]</scope>
    <source>
        <strain evidence="11">CLIB 213 / ATCC 58445 / CBS 680 / CCRC 21525 / NBRC 1098 / NCYC 1416 / NRRL Y-2227</strain>
    </source>
</reference>
<keyword evidence="7 9" id="KW-1133">Transmembrane helix</keyword>
<dbReference type="Pfam" id="PF01758">
    <property type="entry name" value="SBF"/>
    <property type="match status" value="1"/>
</dbReference>
<dbReference type="GO" id="GO:0046685">
    <property type="term" value="P:response to arsenic-containing substance"/>
    <property type="evidence" value="ECO:0007669"/>
    <property type="project" value="UniProtKB-KW"/>
</dbReference>
<protein>
    <submittedName>
        <fullName evidence="10">ZYBA0S21-00166g1_1</fullName>
    </submittedName>
</protein>
<dbReference type="GO" id="GO:0015104">
    <property type="term" value="F:antimonite transmembrane transporter activity"/>
    <property type="evidence" value="ECO:0007669"/>
    <property type="project" value="TreeGrafter"/>
</dbReference>
<keyword evidence="3" id="KW-0813">Transport</keyword>
<evidence type="ECO:0000256" key="1">
    <source>
        <dbReference type="ARBA" id="ARBA00004651"/>
    </source>
</evidence>
<dbReference type="InterPro" id="IPR002657">
    <property type="entry name" value="BilAc:Na_symport/Acr3"/>
</dbReference>
<evidence type="ECO:0000256" key="7">
    <source>
        <dbReference type="ARBA" id="ARBA00022989"/>
    </source>
</evidence>